<dbReference type="Pfam" id="PF07690">
    <property type="entry name" value="MFS_1"/>
    <property type="match status" value="1"/>
</dbReference>
<feature type="transmembrane region" description="Helical" evidence="6">
    <location>
        <begin position="483"/>
        <end position="502"/>
    </location>
</feature>
<feature type="transmembrane region" description="Helical" evidence="6">
    <location>
        <begin position="242"/>
        <end position="263"/>
    </location>
</feature>
<protein>
    <submittedName>
        <fullName evidence="8">Major facilitator superfamily transporter</fullName>
    </submittedName>
</protein>
<keyword evidence="4 6" id="KW-0472">Membrane</keyword>
<feature type="domain" description="Major facilitator superfamily (MFS) profile" evidence="7">
    <location>
        <begin position="21"/>
        <end position="507"/>
    </location>
</feature>
<dbReference type="PANTHER" id="PTHR23501:SF94">
    <property type="entry name" value="MAJOR FACILITATOR SUPERFAMILY (MFS) PROFILE DOMAIN-CONTAINING PROTEIN"/>
    <property type="match status" value="1"/>
</dbReference>
<dbReference type="Proteomes" id="UP000193689">
    <property type="component" value="Unassembled WGS sequence"/>
</dbReference>
<feature type="region of interest" description="Disordered" evidence="5">
    <location>
        <begin position="524"/>
        <end position="553"/>
    </location>
</feature>
<feature type="transmembrane region" description="Helical" evidence="6">
    <location>
        <begin position="175"/>
        <end position="197"/>
    </location>
</feature>
<feature type="transmembrane region" description="Helical" evidence="6">
    <location>
        <begin position="275"/>
        <end position="299"/>
    </location>
</feature>
<evidence type="ECO:0000256" key="3">
    <source>
        <dbReference type="ARBA" id="ARBA00022989"/>
    </source>
</evidence>
<dbReference type="InterPro" id="IPR011701">
    <property type="entry name" value="MFS"/>
</dbReference>
<dbReference type="OrthoDB" id="2351791at2759"/>
<dbReference type="Gene3D" id="1.20.1250.20">
    <property type="entry name" value="MFS general substrate transporter like domains"/>
    <property type="match status" value="1"/>
</dbReference>
<dbReference type="GO" id="GO:0022857">
    <property type="term" value="F:transmembrane transporter activity"/>
    <property type="evidence" value="ECO:0007669"/>
    <property type="project" value="InterPro"/>
</dbReference>
<feature type="transmembrane region" description="Helical" evidence="6">
    <location>
        <begin position="209"/>
        <end position="230"/>
    </location>
</feature>
<feature type="transmembrane region" description="Helical" evidence="6">
    <location>
        <begin position="145"/>
        <end position="163"/>
    </location>
</feature>
<dbReference type="GO" id="GO:0005886">
    <property type="term" value="C:plasma membrane"/>
    <property type="evidence" value="ECO:0007669"/>
    <property type="project" value="TreeGrafter"/>
</dbReference>
<feature type="compositionally biased region" description="Basic and acidic residues" evidence="5">
    <location>
        <begin position="539"/>
        <end position="553"/>
    </location>
</feature>
<keyword evidence="3 6" id="KW-1133">Transmembrane helix</keyword>
<feature type="transmembrane region" description="Helical" evidence="6">
    <location>
        <begin position="86"/>
        <end position="113"/>
    </location>
</feature>
<organism evidence="8 9">
    <name type="scientific">Pseudomassariella vexata</name>
    <dbReference type="NCBI Taxonomy" id="1141098"/>
    <lineage>
        <taxon>Eukaryota</taxon>
        <taxon>Fungi</taxon>
        <taxon>Dikarya</taxon>
        <taxon>Ascomycota</taxon>
        <taxon>Pezizomycotina</taxon>
        <taxon>Sordariomycetes</taxon>
        <taxon>Xylariomycetidae</taxon>
        <taxon>Amphisphaeriales</taxon>
        <taxon>Pseudomassariaceae</taxon>
        <taxon>Pseudomassariella</taxon>
    </lineage>
</organism>
<dbReference type="Gene3D" id="1.20.1720.10">
    <property type="entry name" value="Multidrug resistance protein D"/>
    <property type="match status" value="1"/>
</dbReference>
<dbReference type="SUPFAM" id="SSF103473">
    <property type="entry name" value="MFS general substrate transporter"/>
    <property type="match status" value="1"/>
</dbReference>
<reference evidence="8 9" key="1">
    <citation type="submission" date="2016-07" db="EMBL/GenBank/DDBJ databases">
        <title>Pervasive Adenine N6-methylation of Active Genes in Fungi.</title>
        <authorList>
            <consortium name="DOE Joint Genome Institute"/>
            <person name="Mondo S.J."/>
            <person name="Dannebaum R.O."/>
            <person name="Kuo R.C."/>
            <person name="Labutti K."/>
            <person name="Haridas S."/>
            <person name="Kuo A."/>
            <person name="Salamov A."/>
            <person name="Ahrendt S.R."/>
            <person name="Lipzen A."/>
            <person name="Sullivan W."/>
            <person name="Andreopoulos W.B."/>
            <person name="Clum A."/>
            <person name="Lindquist E."/>
            <person name="Daum C."/>
            <person name="Ramamoorthy G.K."/>
            <person name="Gryganskyi A."/>
            <person name="Culley D."/>
            <person name="Magnuson J.K."/>
            <person name="James T.Y."/>
            <person name="O'Malley M.A."/>
            <person name="Stajich J.E."/>
            <person name="Spatafora J.W."/>
            <person name="Visel A."/>
            <person name="Grigoriev I.V."/>
        </authorList>
    </citation>
    <scope>NUCLEOTIDE SEQUENCE [LARGE SCALE GENOMIC DNA]</scope>
    <source>
        <strain evidence="8 9">CBS 129021</strain>
    </source>
</reference>
<keyword evidence="9" id="KW-1185">Reference proteome</keyword>
<evidence type="ECO:0000313" key="8">
    <source>
        <dbReference type="EMBL" id="ORY59659.1"/>
    </source>
</evidence>
<evidence type="ECO:0000259" key="7">
    <source>
        <dbReference type="PROSITE" id="PS50850"/>
    </source>
</evidence>
<name>A0A1Y2DKE8_9PEZI</name>
<dbReference type="AlphaFoldDB" id="A0A1Y2DKE8"/>
<evidence type="ECO:0000256" key="5">
    <source>
        <dbReference type="SAM" id="MobiDB-lite"/>
    </source>
</evidence>
<evidence type="ECO:0000256" key="1">
    <source>
        <dbReference type="ARBA" id="ARBA00004141"/>
    </source>
</evidence>
<sequence length="553" mass="59610">MEAGASTQMTDWSPTNHQLLIMITLSIISLMVALDACIIVTSLSAIVIDMNGNTTQGFWVGTSYLLANAVMMPFIAAISDIFGRPICLIASLICFTIGTLLCCLAHSIGILLAGRSLQGVGGGGIIVLSLVIFTDIVPLRVRPKWYGTVLGAWALGNCLGPILGGVIVEHTTWRWIFYIMFPFCAFGLISIPCLLTLQPRTATLGEKLARVDWLGGLLFISSATSFLIAISWGGSQFDWNSAATLVPLCLGVAGLAAAFVYEACVAKQPFLRRSLFWRLSSTATYFCGSMQGLVIYGQLYYGPFYFLSVKGFRPVHTGIALFPVMFTLVPGSIVTGAIVTRCNNYRWAIWIGWTLTAIASGLMILWDVDTPTAQWAITMIILGFGHGAILNAQNFAAQAMCRPGEEGSAAAMYGFVRQFGTALGVGIGGSTFQNVMATKLSSEGLPKSIAHNSEAFVPILVTLSDDSTEKKAILDAYVSGFRGVYGVYVAIAGIAFFISLFIKHHDMNKVIDTEHKLQETRVSRLFDGRSSGTPPSPERLSDSNMAERRSCGP</sequence>
<dbReference type="InterPro" id="IPR020846">
    <property type="entry name" value="MFS_dom"/>
</dbReference>
<evidence type="ECO:0000313" key="9">
    <source>
        <dbReference type="Proteomes" id="UP000193689"/>
    </source>
</evidence>
<proteinExistence type="predicted"/>
<evidence type="ECO:0000256" key="6">
    <source>
        <dbReference type="SAM" id="Phobius"/>
    </source>
</evidence>
<dbReference type="PROSITE" id="PS50850">
    <property type="entry name" value="MFS"/>
    <property type="match status" value="1"/>
</dbReference>
<dbReference type="InterPro" id="IPR036259">
    <property type="entry name" value="MFS_trans_sf"/>
</dbReference>
<dbReference type="InParanoid" id="A0A1Y2DKE8"/>
<dbReference type="GeneID" id="63778612"/>
<feature type="transmembrane region" description="Helical" evidence="6">
    <location>
        <begin position="19"/>
        <end position="46"/>
    </location>
</feature>
<dbReference type="PANTHER" id="PTHR23501">
    <property type="entry name" value="MAJOR FACILITATOR SUPERFAMILY"/>
    <property type="match status" value="1"/>
</dbReference>
<dbReference type="RefSeq" id="XP_040712233.1">
    <property type="nucleotide sequence ID" value="XM_040862400.1"/>
</dbReference>
<accession>A0A1Y2DKE8</accession>
<comment type="subcellular location">
    <subcellularLocation>
        <location evidence="1">Membrane</location>
        <topology evidence="1">Multi-pass membrane protein</topology>
    </subcellularLocation>
</comment>
<evidence type="ECO:0000256" key="4">
    <source>
        <dbReference type="ARBA" id="ARBA00023136"/>
    </source>
</evidence>
<evidence type="ECO:0000256" key="2">
    <source>
        <dbReference type="ARBA" id="ARBA00022692"/>
    </source>
</evidence>
<feature type="transmembrane region" description="Helical" evidence="6">
    <location>
        <begin position="372"/>
        <end position="392"/>
    </location>
</feature>
<gene>
    <name evidence="8" type="ORF">BCR38DRAFT_460326</name>
</gene>
<feature type="transmembrane region" description="Helical" evidence="6">
    <location>
        <begin position="347"/>
        <end position="366"/>
    </location>
</feature>
<dbReference type="EMBL" id="MCFJ01000013">
    <property type="protein sequence ID" value="ORY59659.1"/>
    <property type="molecule type" value="Genomic_DNA"/>
</dbReference>
<keyword evidence="2 6" id="KW-0812">Transmembrane</keyword>
<feature type="transmembrane region" description="Helical" evidence="6">
    <location>
        <begin position="319"/>
        <end position="340"/>
    </location>
</feature>
<feature type="transmembrane region" description="Helical" evidence="6">
    <location>
        <begin position="119"/>
        <end position="138"/>
    </location>
</feature>
<feature type="transmembrane region" description="Helical" evidence="6">
    <location>
        <begin position="58"/>
        <end position="79"/>
    </location>
</feature>
<comment type="caution">
    <text evidence="8">The sequence shown here is derived from an EMBL/GenBank/DDBJ whole genome shotgun (WGS) entry which is preliminary data.</text>
</comment>